<evidence type="ECO:0000256" key="2">
    <source>
        <dbReference type="ARBA" id="ARBA00022454"/>
    </source>
</evidence>
<feature type="compositionally biased region" description="Polar residues" evidence="8">
    <location>
        <begin position="651"/>
        <end position="664"/>
    </location>
</feature>
<dbReference type="Gene3D" id="1.10.510.10">
    <property type="entry name" value="Transferase(Phosphotransferase) domain 1"/>
    <property type="match status" value="1"/>
</dbReference>
<keyword evidence="6" id="KW-0137">Centromere</keyword>
<dbReference type="GO" id="GO:0005634">
    <property type="term" value="C:nucleus"/>
    <property type="evidence" value="ECO:0007669"/>
    <property type="project" value="TreeGrafter"/>
</dbReference>
<feature type="region of interest" description="Disordered" evidence="8">
    <location>
        <begin position="578"/>
        <end position="597"/>
    </location>
</feature>
<dbReference type="SUPFAM" id="SSF56112">
    <property type="entry name" value="Protein kinase-like (PK-like)"/>
    <property type="match status" value="1"/>
</dbReference>
<evidence type="ECO:0000256" key="8">
    <source>
        <dbReference type="SAM" id="MobiDB-lite"/>
    </source>
</evidence>
<feature type="region of interest" description="Disordered" evidence="8">
    <location>
        <begin position="690"/>
        <end position="713"/>
    </location>
</feature>
<evidence type="ECO:0000256" key="4">
    <source>
        <dbReference type="ARBA" id="ARBA00022838"/>
    </source>
</evidence>
<dbReference type="InterPro" id="IPR008271">
    <property type="entry name" value="Ser/Thr_kinase_AS"/>
</dbReference>
<evidence type="ECO:0000259" key="9">
    <source>
        <dbReference type="PROSITE" id="PS50011"/>
    </source>
</evidence>
<keyword evidence="4" id="KW-0995">Kinetochore</keyword>
<dbReference type="InterPro" id="IPR011009">
    <property type="entry name" value="Kinase-like_dom_sf"/>
</dbReference>
<feature type="binding site" evidence="7">
    <location>
        <position position="1414"/>
    </location>
    <ligand>
        <name>ATP</name>
        <dbReference type="ChEBI" id="CHEBI:30616"/>
    </ligand>
</feature>
<dbReference type="Gene3D" id="1.25.40.430">
    <property type="match status" value="1"/>
</dbReference>
<accession>A0A9N9S317</accession>
<dbReference type="GO" id="GO:0000776">
    <property type="term" value="C:kinetochore"/>
    <property type="evidence" value="ECO:0007669"/>
    <property type="project" value="UniProtKB-KW"/>
</dbReference>
<dbReference type="GO" id="GO:0004672">
    <property type="term" value="F:protein kinase activity"/>
    <property type="evidence" value="ECO:0007669"/>
    <property type="project" value="InterPro"/>
</dbReference>
<dbReference type="PANTHER" id="PTHR14030:SF4">
    <property type="entry name" value="BUB1 KINASE, ISOFORM A-RELATED"/>
    <property type="match status" value="1"/>
</dbReference>
<dbReference type="GO" id="GO:0051754">
    <property type="term" value="P:meiotic sister chromatid cohesion, centromeric"/>
    <property type="evidence" value="ECO:0007669"/>
    <property type="project" value="TreeGrafter"/>
</dbReference>
<dbReference type="FunFam" id="1.25.40.430:FF:000003">
    <property type="entry name" value="Checkpoint serine/threonine-protein kinase BUB1"/>
    <property type="match status" value="1"/>
</dbReference>
<dbReference type="InterPro" id="IPR013212">
    <property type="entry name" value="Mad3/Bub1_I"/>
</dbReference>
<dbReference type="PROSITE" id="PS51489">
    <property type="entry name" value="BUB1_N"/>
    <property type="match status" value="1"/>
</dbReference>
<keyword evidence="5 7" id="KW-0067">ATP-binding</keyword>
<evidence type="ECO:0000256" key="3">
    <source>
        <dbReference type="ARBA" id="ARBA00022741"/>
    </source>
</evidence>
<dbReference type="GO" id="GO:0007094">
    <property type="term" value="P:mitotic spindle assembly checkpoint signaling"/>
    <property type="evidence" value="ECO:0007669"/>
    <property type="project" value="InterPro"/>
</dbReference>
<keyword evidence="12" id="KW-1185">Reference proteome</keyword>
<evidence type="ECO:0000259" key="10">
    <source>
        <dbReference type="PROSITE" id="PS51489"/>
    </source>
</evidence>
<dbReference type="Proteomes" id="UP001153620">
    <property type="component" value="Chromosome 3"/>
</dbReference>
<feature type="region of interest" description="Disordered" evidence="8">
    <location>
        <begin position="646"/>
        <end position="671"/>
    </location>
</feature>
<sequence>MDFDGAKENIQPLRGGRRADRLETVLGGEKDLLEHERKEFENAIETYNGHDPLDNWYNYICWIEQSYPKSGNESGLHEAVSKCILKFENDMRYRQDRRLIKLFIKYIDTQDNPHELYEQLFNSGFGTMVADLYIAWSYYYDAANDFKKAENIFQRGLNAGAQPFDELAQAHQAFTVSVTQRMLYDDDSSKQKFRVTMDEKRNALTTLRAYNKKFVGSVRLGNAIKSDNPGKVPTNENAGIQHQQRIDILKDDAGPSNNSEAVSTDVISIFNLAKKTENVHEAGQWNKAKSSKNNKLFNEKSIGIQPGFSIMEDEALPPISYSKKLYEQGCNLPPTFVSTNKPQSSWNIPIVIEESTVPNTIPCYDKFLLYPSLDIEISLEESRAYRWFKSNDKMTAPIIHQHSSVFENTYENGSRIFPGFVSKNIKQDIAKYELDYDINCREFQFPIKKMISKDRTTEYSIEELLADKFKRGEIKLVSNDDFEESLIDDNMDMTIIGDRRQSVYVPSRKSFVPRKSILRKSVMQPINEDDAKHEPAVKSNENQHRVRFEEPIFEEEPEVDEKKNALKRKLEIYEKEKINSKDRDSSPESKRLSADEEFFKTPALPKTTTKPVFELDDNETFSTQNFNFFIKSQSVSTPITKKSVPRLVPLTQENSPQSSDSQGSDLRESSPIENTMASNNLQKQLSTIAEVTETSNSTKSSASHLSAETEIDSHMKTPALTPFKAVVRPDECPKNPLNIFRLPEEPTETTTFIKGFNLPKLKDLRQTPMKMPSFKIFDESLSFPLPTEDNAIPLPDESLQVPDLTIKLPNDSIKITQSKKKIEIHEDSIFEVPNLSDTITNVDKSVQLARTLSDETPETQDISMKQPEHVEIPATQDITLKPQDDLDVPSFSDSTLKKLKEFDLTNEKSIKEQISKREVSMKKSESIKAPNPNINDSFEIPELIDITVKDTEHFEIPATQELTDDLKSPQIQNLSINENEHEEFPATQDMSPEHEEILTTQEVSNKQGRLISISGIQDASARSTATNKMPFSVYEDSICEVPQVAHKPSIVQPLNQSTANMSRKENLIVPQFKRTNSDEFLDLCKSSPQLNYKPAQVIGNQPRNIISDLPKNEISDLPRNEISDLLKFSDAKSKLSLEATFNDLQINKPFKSPSPTMNIFEADLNTEKFNLPLKFGINSTVIGDVTKVVPVTKKPEFNEFLDLSIEMNEDEFDRLGKNKSQAAEKKQEDVFKMPIVPPPIQKTVDQPQTSKQQEKKNEFEIFQDDEEDDDLSKSIYHNLKKDQTIVEFEDVETWEDEKMCSFIGDGPNRYEYTIIQNFDESLSFKLRDAIVKSKGNPFSKDVRTLILEQCNFEQYLEDHIDSCSLLKNVPQLKTGGTLQCGNDMYKVAKILGKGGFGSVFEVRNMKNNESYAAKQEKPPNLWEYYILIELVSRLSSKNINHMIPAYMHVYKAIVANNASVLISEYSPHGSLIDVCNKIKQGTSKNVDEYIGMIFTTQLLSIIDYLHSCHIIHADIKPDNFVLMSKIAIGMKVPSLQLIDFGSAIDMDSFDKDDEFTYVVKTDNFTCCEMLENRPWTYQTDLFGICGTAHVILFGKYMEVEKKSSNWQIKTRFPRYFQKDIWDIFFNTLLNVPDCKTMPNLQTLKQHFDEEISYRQKYISDKVAEFNNALLS</sequence>
<keyword evidence="3 7" id="KW-0547">Nucleotide-binding</keyword>
<feature type="domain" description="Protein kinase" evidence="9">
    <location>
        <begin position="1385"/>
        <end position="1671"/>
    </location>
</feature>
<dbReference type="SMART" id="SM00777">
    <property type="entry name" value="Mad3_BUB1_I"/>
    <property type="match status" value="1"/>
</dbReference>
<dbReference type="Pfam" id="PF08311">
    <property type="entry name" value="Mad3_BUB1_I"/>
    <property type="match status" value="1"/>
</dbReference>
<proteinExistence type="predicted"/>
<evidence type="ECO:0000313" key="12">
    <source>
        <dbReference type="Proteomes" id="UP001153620"/>
    </source>
</evidence>
<dbReference type="InterPro" id="IPR015661">
    <property type="entry name" value="Bub1/Mad3"/>
</dbReference>
<evidence type="ECO:0000256" key="6">
    <source>
        <dbReference type="ARBA" id="ARBA00023328"/>
    </source>
</evidence>
<feature type="compositionally biased region" description="Polar residues" evidence="8">
    <location>
        <begin position="690"/>
        <end position="706"/>
    </location>
</feature>
<dbReference type="InterPro" id="IPR000719">
    <property type="entry name" value="Prot_kinase_dom"/>
</dbReference>
<evidence type="ECO:0000256" key="1">
    <source>
        <dbReference type="ARBA" id="ARBA00004629"/>
    </source>
</evidence>
<protein>
    <recommendedName>
        <fullName evidence="13">Bub1</fullName>
    </recommendedName>
</protein>
<reference evidence="11" key="2">
    <citation type="submission" date="2022-10" db="EMBL/GenBank/DDBJ databases">
        <authorList>
            <consortium name="ENA_rothamsted_submissions"/>
            <consortium name="culmorum"/>
            <person name="King R."/>
        </authorList>
    </citation>
    <scope>NUCLEOTIDE SEQUENCE</scope>
</reference>
<evidence type="ECO:0000256" key="5">
    <source>
        <dbReference type="ARBA" id="ARBA00022840"/>
    </source>
</evidence>
<feature type="domain" description="BUB1 N-terminal" evidence="10">
    <location>
        <begin position="40"/>
        <end position="197"/>
    </location>
</feature>
<dbReference type="CDD" id="cd13981">
    <property type="entry name" value="STKc_Bub1_BubR1"/>
    <property type="match status" value="1"/>
</dbReference>
<name>A0A9N9S317_9DIPT</name>
<dbReference type="OrthoDB" id="248495at2759"/>
<dbReference type="Pfam" id="PF00069">
    <property type="entry name" value="Pkinase"/>
    <property type="match status" value="1"/>
</dbReference>
<dbReference type="GO" id="GO:0005524">
    <property type="term" value="F:ATP binding"/>
    <property type="evidence" value="ECO:0007669"/>
    <property type="project" value="UniProtKB-UniRule"/>
</dbReference>
<dbReference type="PROSITE" id="PS00107">
    <property type="entry name" value="PROTEIN_KINASE_ATP"/>
    <property type="match status" value="1"/>
</dbReference>
<gene>
    <name evidence="11" type="ORF">CHIRRI_LOCUS11145</name>
</gene>
<reference evidence="11" key="1">
    <citation type="submission" date="2022-01" db="EMBL/GenBank/DDBJ databases">
        <authorList>
            <person name="King R."/>
        </authorList>
    </citation>
    <scope>NUCLEOTIDE SEQUENCE</scope>
</reference>
<dbReference type="PANTHER" id="PTHR14030">
    <property type="entry name" value="MITOTIC CHECKPOINT SERINE/THREONINE-PROTEIN KINASE BUB1"/>
    <property type="match status" value="1"/>
</dbReference>
<feature type="region of interest" description="Disordered" evidence="8">
    <location>
        <begin position="1237"/>
        <end position="1263"/>
    </location>
</feature>
<dbReference type="SMART" id="SM00220">
    <property type="entry name" value="S_TKc"/>
    <property type="match status" value="1"/>
</dbReference>
<evidence type="ECO:0000313" key="11">
    <source>
        <dbReference type="EMBL" id="CAG9808303.1"/>
    </source>
</evidence>
<dbReference type="GO" id="GO:0032991">
    <property type="term" value="C:protein-containing complex"/>
    <property type="evidence" value="ECO:0007669"/>
    <property type="project" value="UniProtKB-ARBA"/>
</dbReference>
<evidence type="ECO:0008006" key="13">
    <source>
        <dbReference type="Google" id="ProtNLM"/>
    </source>
</evidence>
<dbReference type="PROSITE" id="PS50011">
    <property type="entry name" value="PROTEIN_KINASE_DOM"/>
    <property type="match status" value="1"/>
</dbReference>
<organism evidence="11 12">
    <name type="scientific">Chironomus riparius</name>
    <dbReference type="NCBI Taxonomy" id="315576"/>
    <lineage>
        <taxon>Eukaryota</taxon>
        <taxon>Metazoa</taxon>
        <taxon>Ecdysozoa</taxon>
        <taxon>Arthropoda</taxon>
        <taxon>Hexapoda</taxon>
        <taxon>Insecta</taxon>
        <taxon>Pterygota</taxon>
        <taxon>Neoptera</taxon>
        <taxon>Endopterygota</taxon>
        <taxon>Diptera</taxon>
        <taxon>Nematocera</taxon>
        <taxon>Chironomoidea</taxon>
        <taxon>Chironomidae</taxon>
        <taxon>Chironominae</taxon>
        <taxon>Chironomus</taxon>
    </lineage>
</organism>
<comment type="subcellular location">
    <subcellularLocation>
        <location evidence="1">Chromosome</location>
        <location evidence="1">Centromere</location>
        <location evidence="1">Kinetochore</location>
    </subcellularLocation>
</comment>
<dbReference type="PROSITE" id="PS00108">
    <property type="entry name" value="PROTEIN_KINASE_ST"/>
    <property type="match status" value="1"/>
</dbReference>
<evidence type="ECO:0000256" key="7">
    <source>
        <dbReference type="PROSITE-ProRule" id="PRU10141"/>
    </source>
</evidence>
<dbReference type="InterPro" id="IPR017441">
    <property type="entry name" value="Protein_kinase_ATP_BS"/>
</dbReference>
<keyword evidence="2" id="KW-0158">Chromosome</keyword>
<dbReference type="EMBL" id="OU895879">
    <property type="protein sequence ID" value="CAG9808303.1"/>
    <property type="molecule type" value="Genomic_DNA"/>
</dbReference>